<evidence type="ECO:0000313" key="2">
    <source>
        <dbReference type="Proteomes" id="UP001235939"/>
    </source>
</evidence>
<dbReference type="EMBL" id="CP092882">
    <property type="protein sequence ID" value="UYV81721.1"/>
    <property type="molecule type" value="Genomic_DNA"/>
</dbReference>
<name>A0ABY6LN09_9ARAC</name>
<reference evidence="1 2" key="1">
    <citation type="submission" date="2022-01" db="EMBL/GenBank/DDBJ databases">
        <title>A chromosomal length assembly of Cordylochernes scorpioides.</title>
        <authorList>
            <person name="Zeh D."/>
            <person name="Zeh J."/>
        </authorList>
    </citation>
    <scope>NUCLEOTIDE SEQUENCE [LARGE SCALE GENOMIC DNA]</scope>
    <source>
        <strain evidence="1">IN4F17</strain>
        <tissue evidence="1">Whole Body</tissue>
    </source>
</reference>
<keyword evidence="2" id="KW-1185">Reference proteome</keyword>
<organism evidence="1 2">
    <name type="scientific">Cordylochernes scorpioides</name>
    <dbReference type="NCBI Taxonomy" id="51811"/>
    <lineage>
        <taxon>Eukaryota</taxon>
        <taxon>Metazoa</taxon>
        <taxon>Ecdysozoa</taxon>
        <taxon>Arthropoda</taxon>
        <taxon>Chelicerata</taxon>
        <taxon>Arachnida</taxon>
        <taxon>Pseudoscorpiones</taxon>
        <taxon>Cheliferoidea</taxon>
        <taxon>Chernetidae</taxon>
        <taxon>Cordylochernes</taxon>
    </lineage>
</organism>
<evidence type="ECO:0000313" key="1">
    <source>
        <dbReference type="EMBL" id="UYV81721.1"/>
    </source>
</evidence>
<protein>
    <submittedName>
        <fullName evidence="1">Uncharacterized protein</fullName>
    </submittedName>
</protein>
<accession>A0ABY6LN09</accession>
<sequence>MTLKGRRFSLSSEVIENATVELNKLRKFDFELAFQQLFSRWKKMKPLGPNFGRRGTVCTTMTRANSPKRVRGVRLAKYHGTS</sequence>
<proteinExistence type="predicted"/>
<dbReference type="Proteomes" id="UP001235939">
    <property type="component" value="Chromosome 20"/>
</dbReference>
<gene>
    <name evidence="1" type="ORF">LAZ67_20002119</name>
</gene>